<evidence type="ECO:0000256" key="5">
    <source>
        <dbReference type="ARBA" id="ARBA00022777"/>
    </source>
</evidence>
<evidence type="ECO:0000256" key="4">
    <source>
        <dbReference type="ARBA" id="ARBA00022741"/>
    </source>
</evidence>
<dbReference type="InterPro" id="IPR008271">
    <property type="entry name" value="Ser/Thr_kinase_AS"/>
</dbReference>
<keyword evidence="2 10" id="KW-0723">Serine/threonine-protein kinase</keyword>
<evidence type="ECO:0000256" key="11">
    <source>
        <dbReference type="SAM" id="MobiDB-lite"/>
    </source>
</evidence>
<name>A0ABP0Q5U2_9DINO</name>
<protein>
    <recommendedName>
        <fullName evidence="1">non-specific serine/threonine protein kinase</fullName>
        <ecNumber evidence="1">2.7.11.1</ecNumber>
    </recommendedName>
</protein>
<keyword evidence="14" id="KW-1185">Reference proteome</keyword>
<comment type="catalytic activity">
    <reaction evidence="8">
        <text>L-seryl-[protein] + ATP = O-phospho-L-seryl-[protein] + ADP + H(+)</text>
        <dbReference type="Rhea" id="RHEA:17989"/>
        <dbReference type="Rhea" id="RHEA-COMP:9863"/>
        <dbReference type="Rhea" id="RHEA-COMP:11604"/>
        <dbReference type="ChEBI" id="CHEBI:15378"/>
        <dbReference type="ChEBI" id="CHEBI:29999"/>
        <dbReference type="ChEBI" id="CHEBI:30616"/>
        <dbReference type="ChEBI" id="CHEBI:83421"/>
        <dbReference type="ChEBI" id="CHEBI:456216"/>
        <dbReference type="EC" id="2.7.11.1"/>
    </reaction>
</comment>
<feature type="non-terminal residue" evidence="13">
    <location>
        <position position="1"/>
    </location>
</feature>
<dbReference type="PROSITE" id="PS50011">
    <property type="entry name" value="PROTEIN_KINASE_DOM"/>
    <property type="match status" value="1"/>
</dbReference>
<evidence type="ECO:0000256" key="10">
    <source>
        <dbReference type="RuleBase" id="RU000304"/>
    </source>
</evidence>
<dbReference type="Pfam" id="PF00069">
    <property type="entry name" value="Pkinase"/>
    <property type="match status" value="1"/>
</dbReference>
<evidence type="ECO:0000256" key="8">
    <source>
        <dbReference type="ARBA" id="ARBA00048679"/>
    </source>
</evidence>
<dbReference type="InterPro" id="IPR051131">
    <property type="entry name" value="NEK_Ser/Thr_kinase_NIMA"/>
</dbReference>
<evidence type="ECO:0000256" key="9">
    <source>
        <dbReference type="PROSITE-ProRule" id="PRU10141"/>
    </source>
</evidence>
<dbReference type="PANTHER" id="PTHR44899:SF3">
    <property type="entry name" value="SERINE_THREONINE-PROTEIN KINASE NEK1"/>
    <property type="match status" value="1"/>
</dbReference>
<dbReference type="GO" id="GO:0016301">
    <property type="term" value="F:kinase activity"/>
    <property type="evidence" value="ECO:0007669"/>
    <property type="project" value="UniProtKB-KW"/>
</dbReference>
<feature type="compositionally biased region" description="Low complexity" evidence="11">
    <location>
        <begin position="258"/>
        <end position="289"/>
    </location>
</feature>
<feature type="compositionally biased region" description="Basic and acidic residues" evidence="11">
    <location>
        <begin position="290"/>
        <end position="313"/>
    </location>
</feature>
<dbReference type="InterPro" id="IPR011009">
    <property type="entry name" value="Kinase-like_dom_sf"/>
</dbReference>
<feature type="region of interest" description="Disordered" evidence="11">
    <location>
        <begin position="252"/>
        <end position="313"/>
    </location>
</feature>
<comment type="catalytic activity">
    <reaction evidence="7">
        <text>L-threonyl-[protein] + ATP = O-phospho-L-threonyl-[protein] + ADP + H(+)</text>
        <dbReference type="Rhea" id="RHEA:46608"/>
        <dbReference type="Rhea" id="RHEA-COMP:11060"/>
        <dbReference type="Rhea" id="RHEA-COMP:11605"/>
        <dbReference type="ChEBI" id="CHEBI:15378"/>
        <dbReference type="ChEBI" id="CHEBI:30013"/>
        <dbReference type="ChEBI" id="CHEBI:30616"/>
        <dbReference type="ChEBI" id="CHEBI:61977"/>
        <dbReference type="ChEBI" id="CHEBI:456216"/>
        <dbReference type="EC" id="2.7.11.1"/>
    </reaction>
</comment>
<feature type="binding site" evidence="9">
    <location>
        <position position="55"/>
    </location>
    <ligand>
        <name>ATP</name>
        <dbReference type="ChEBI" id="CHEBI:30616"/>
    </ligand>
</feature>
<evidence type="ECO:0000259" key="12">
    <source>
        <dbReference type="PROSITE" id="PS50011"/>
    </source>
</evidence>
<dbReference type="SMART" id="SM00220">
    <property type="entry name" value="S_TKc"/>
    <property type="match status" value="1"/>
</dbReference>
<feature type="non-terminal residue" evidence="13">
    <location>
        <position position="385"/>
    </location>
</feature>
<keyword evidence="5 13" id="KW-0418">Kinase</keyword>
<dbReference type="Proteomes" id="UP001642464">
    <property type="component" value="Unassembled WGS sequence"/>
</dbReference>
<keyword evidence="6 9" id="KW-0067">ATP-binding</keyword>
<evidence type="ECO:0000256" key="2">
    <source>
        <dbReference type="ARBA" id="ARBA00022527"/>
    </source>
</evidence>
<keyword evidence="3" id="KW-0808">Transferase</keyword>
<evidence type="ECO:0000313" key="13">
    <source>
        <dbReference type="EMBL" id="CAK9083581.1"/>
    </source>
</evidence>
<dbReference type="PROSITE" id="PS00108">
    <property type="entry name" value="PROTEIN_KINASE_ST"/>
    <property type="match status" value="1"/>
</dbReference>
<accession>A0ABP0Q5U2</accession>
<dbReference type="PROSITE" id="PS00107">
    <property type="entry name" value="PROTEIN_KINASE_ATP"/>
    <property type="match status" value="1"/>
</dbReference>
<dbReference type="Gene3D" id="3.30.200.20">
    <property type="entry name" value="Phosphorylase Kinase, domain 1"/>
    <property type="match status" value="1"/>
</dbReference>
<dbReference type="InterPro" id="IPR000719">
    <property type="entry name" value="Prot_kinase_dom"/>
</dbReference>
<gene>
    <name evidence="13" type="ORF">SCF082_LOCUS39672</name>
</gene>
<feature type="region of interest" description="Disordered" evidence="11">
    <location>
        <begin position="326"/>
        <end position="385"/>
    </location>
</feature>
<comment type="caution">
    <text evidence="13">The sequence shown here is derived from an EMBL/GenBank/DDBJ whole genome shotgun (WGS) entry which is preliminary data.</text>
</comment>
<dbReference type="PANTHER" id="PTHR44899">
    <property type="entry name" value="CAMK FAMILY PROTEIN KINASE"/>
    <property type="match status" value="1"/>
</dbReference>
<sequence length="385" mass="43083">PPLPKFPTARDVVPDVDRWLMLEERYERLQILGEGSYGTAHLVRERHGSRKYVAKEIRISHLGEKERSLALAEADVLKRLAHANIIRYVDSFIEARLLYIIMEYADHGDLATQIQLRRGELGTPGSREGPFTESEIMRVHLQLLLALSHIHGQKILHRDLKPLNIFLTRQWIVKLGDFGISKVLESTTLGAQTTIGTPLYLAPEICSGEPYGLSEHFGRSGLASIVLITEVGHTSILSPDADVQVARLARERCRGDSVPRTAAAPAAPVVSPRRSASAERPAPSAPSAPADRREEVKRKSREQREATEAARLKELEEARVQAFQERLAAKQRMEHDRSSHLGPATEPRERSRSPRPPPLVSEPERPEAETSDLKALRFLLEEALE</sequence>
<dbReference type="Gene3D" id="1.10.510.10">
    <property type="entry name" value="Transferase(Phosphotransferase) domain 1"/>
    <property type="match status" value="1"/>
</dbReference>
<evidence type="ECO:0000256" key="7">
    <source>
        <dbReference type="ARBA" id="ARBA00047899"/>
    </source>
</evidence>
<evidence type="ECO:0000256" key="6">
    <source>
        <dbReference type="ARBA" id="ARBA00022840"/>
    </source>
</evidence>
<dbReference type="EMBL" id="CAXAMM010039081">
    <property type="protein sequence ID" value="CAK9083581.1"/>
    <property type="molecule type" value="Genomic_DNA"/>
</dbReference>
<proteinExistence type="inferred from homology"/>
<dbReference type="InterPro" id="IPR017441">
    <property type="entry name" value="Protein_kinase_ATP_BS"/>
</dbReference>
<dbReference type="EC" id="2.7.11.1" evidence="1"/>
<feature type="compositionally biased region" description="Basic and acidic residues" evidence="11">
    <location>
        <begin position="362"/>
        <end position="375"/>
    </location>
</feature>
<evidence type="ECO:0000256" key="1">
    <source>
        <dbReference type="ARBA" id="ARBA00012513"/>
    </source>
</evidence>
<comment type="similarity">
    <text evidence="10">Belongs to the protein kinase superfamily.</text>
</comment>
<feature type="domain" description="Protein kinase" evidence="12">
    <location>
        <begin position="26"/>
        <end position="338"/>
    </location>
</feature>
<feature type="compositionally biased region" description="Basic and acidic residues" evidence="11">
    <location>
        <begin position="327"/>
        <end position="339"/>
    </location>
</feature>
<dbReference type="SUPFAM" id="SSF56112">
    <property type="entry name" value="Protein kinase-like (PK-like)"/>
    <property type="match status" value="1"/>
</dbReference>
<reference evidence="13 14" key="1">
    <citation type="submission" date="2024-02" db="EMBL/GenBank/DDBJ databases">
        <authorList>
            <person name="Chen Y."/>
            <person name="Shah S."/>
            <person name="Dougan E. K."/>
            <person name="Thang M."/>
            <person name="Chan C."/>
        </authorList>
    </citation>
    <scope>NUCLEOTIDE SEQUENCE [LARGE SCALE GENOMIC DNA]</scope>
</reference>
<keyword evidence="4 9" id="KW-0547">Nucleotide-binding</keyword>
<evidence type="ECO:0000313" key="14">
    <source>
        <dbReference type="Proteomes" id="UP001642464"/>
    </source>
</evidence>
<evidence type="ECO:0000256" key="3">
    <source>
        <dbReference type="ARBA" id="ARBA00022679"/>
    </source>
</evidence>
<organism evidence="13 14">
    <name type="scientific">Durusdinium trenchii</name>
    <dbReference type="NCBI Taxonomy" id="1381693"/>
    <lineage>
        <taxon>Eukaryota</taxon>
        <taxon>Sar</taxon>
        <taxon>Alveolata</taxon>
        <taxon>Dinophyceae</taxon>
        <taxon>Suessiales</taxon>
        <taxon>Symbiodiniaceae</taxon>
        <taxon>Durusdinium</taxon>
    </lineage>
</organism>